<dbReference type="AlphaFoldDB" id="A0A397J612"/>
<dbReference type="FunFam" id="3.40.50.12780:FF:000001">
    <property type="entry name" value="Acetyl-coenzyme A synthetase"/>
    <property type="match status" value="1"/>
</dbReference>
<dbReference type="Gene3D" id="3.30.300.30">
    <property type="match status" value="1"/>
</dbReference>
<dbReference type="CDD" id="cd05966">
    <property type="entry name" value="ACS"/>
    <property type="match status" value="1"/>
</dbReference>
<dbReference type="OrthoDB" id="1706066at2759"/>
<dbReference type="InterPro" id="IPR011904">
    <property type="entry name" value="Ac_CoA_lig"/>
</dbReference>
<evidence type="ECO:0000256" key="5">
    <source>
        <dbReference type="RuleBase" id="RU361147"/>
    </source>
</evidence>
<keyword evidence="3 5" id="KW-0547">Nucleotide-binding</keyword>
<dbReference type="Pfam" id="PF13193">
    <property type="entry name" value="AMP-binding_C"/>
    <property type="match status" value="1"/>
</dbReference>
<proteinExistence type="inferred from homology"/>
<dbReference type="GO" id="GO:0003987">
    <property type="term" value="F:acetate-CoA ligase activity"/>
    <property type="evidence" value="ECO:0007669"/>
    <property type="project" value="UniProtKB-UniRule"/>
</dbReference>
<gene>
    <name evidence="9" type="ORF">Glove_134g254</name>
</gene>
<dbReference type="PROSITE" id="PS00455">
    <property type="entry name" value="AMP_BINDING"/>
    <property type="match status" value="1"/>
</dbReference>
<dbReference type="GO" id="GO:0005524">
    <property type="term" value="F:ATP binding"/>
    <property type="evidence" value="ECO:0007669"/>
    <property type="project" value="UniProtKB-UniRule"/>
</dbReference>
<evidence type="ECO:0000256" key="2">
    <source>
        <dbReference type="ARBA" id="ARBA00022598"/>
    </source>
</evidence>
<protein>
    <recommendedName>
        <fullName evidence="5">Acetyl-coenzyme A synthetase</fullName>
        <ecNumber evidence="5">6.2.1.1</ecNumber>
    </recommendedName>
</protein>
<dbReference type="InterPro" id="IPR042099">
    <property type="entry name" value="ANL_N_sf"/>
</dbReference>
<evidence type="ECO:0000259" key="7">
    <source>
        <dbReference type="Pfam" id="PF13193"/>
    </source>
</evidence>
<dbReference type="InterPro" id="IPR000873">
    <property type="entry name" value="AMP-dep_synth/lig_dom"/>
</dbReference>
<dbReference type="Pfam" id="PF00501">
    <property type="entry name" value="AMP-binding"/>
    <property type="match status" value="1"/>
</dbReference>
<dbReference type="InterPro" id="IPR025110">
    <property type="entry name" value="AMP-bd_C"/>
</dbReference>
<dbReference type="GO" id="GO:0016208">
    <property type="term" value="F:AMP binding"/>
    <property type="evidence" value="ECO:0007669"/>
    <property type="project" value="InterPro"/>
</dbReference>
<evidence type="ECO:0000256" key="3">
    <source>
        <dbReference type="ARBA" id="ARBA00022741"/>
    </source>
</evidence>
<dbReference type="SUPFAM" id="SSF56801">
    <property type="entry name" value="Acetyl-CoA synthetase-like"/>
    <property type="match status" value="1"/>
</dbReference>
<dbReference type="STRING" id="1348612.A0A397J612"/>
<evidence type="ECO:0000313" key="9">
    <source>
        <dbReference type="EMBL" id="RHZ80634.1"/>
    </source>
</evidence>
<dbReference type="InterPro" id="IPR032387">
    <property type="entry name" value="ACAS_N"/>
</dbReference>
<dbReference type="InterPro" id="IPR020845">
    <property type="entry name" value="AMP-binding_CS"/>
</dbReference>
<dbReference type="NCBIfam" id="TIGR02188">
    <property type="entry name" value="Ac_CoA_lig_AcsA"/>
    <property type="match status" value="1"/>
</dbReference>
<dbReference type="Proteomes" id="UP000266861">
    <property type="component" value="Unassembled WGS sequence"/>
</dbReference>
<dbReference type="NCBIfam" id="NF001208">
    <property type="entry name" value="PRK00174.1"/>
    <property type="match status" value="1"/>
</dbReference>
<comment type="similarity">
    <text evidence="1 5">Belongs to the ATP-dependent AMP-binding enzyme family.</text>
</comment>
<name>A0A397J612_9GLOM</name>
<dbReference type="GO" id="GO:0019427">
    <property type="term" value="P:acetyl-CoA biosynthetic process from acetate"/>
    <property type="evidence" value="ECO:0007669"/>
    <property type="project" value="InterPro"/>
</dbReference>
<sequence length="661" mass="74299">MSTDHLKIEHPIHPIPPRLLDEKNYPKPHIDSIQKYEELYKESIDNPDKFWARLAKEFLHWHKPFETVLSGDFEHGNIAWFQEGELNATYNCVDRHALKNPDKVAIIYEADEPDQGRNVTYGELLRDVCRLANLLKSYGVKKGDTVAIYMPMVPEAVVSFLACARIGAIHSVVFAGFSSEALKDRIIDASSKFVITADEGRRSGKTIHIKKIVDDAVKNCPIVEHVLVFRRTGSDVPFNSNRDIWWHDEIKKQRPHCPIQIVNAEDPLFILYTSGSTGKPKGLLHTTGGYLLGSAVSFKYAFDYHEGDIHGCMADIGWITGHTYIIYGPLANGATTVLFESTPLYPSPSRYWETVKKHKITQFYTAPTAIRLLRKHGQEHVKGHDLSSLRLIGTVGEPIQFEAWDWYDEVIGRKECPIIDTYWQTETGSIIITPLPGALPTKPGSAVYPFFGIDPVVLDPVTGEEISDIEAEGVLSIRKPWPSIARTIYNDHERYLNTYFRPYRGYYFTGDGVGRDKDGYYWIRGRVDDVINVSGHRLSTSEIESALLVHSSVAEAAVVGVHDDLTGQCVHAFATLKSDQEGTTDVKDLTLQVRKVIGPFAAPKRIYIVKDLPKTRSGKIMRRILRKIVAGETDQLGDLSTISDPSLISKLIDDVKNSNSK</sequence>
<evidence type="ECO:0000313" key="10">
    <source>
        <dbReference type="Proteomes" id="UP000266861"/>
    </source>
</evidence>
<feature type="domain" description="Acetyl-coenzyme A synthetase N-terminal" evidence="8">
    <location>
        <begin position="36"/>
        <end position="92"/>
    </location>
</feature>
<keyword evidence="4 5" id="KW-0067">ATP-binding</keyword>
<dbReference type="EC" id="6.2.1.1" evidence="5"/>
<dbReference type="InterPro" id="IPR045851">
    <property type="entry name" value="AMP-bd_C_sf"/>
</dbReference>
<organism evidence="9 10">
    <name type="scientific">Diversispora epigaea</name>
    <dbReference type="NCBI Taxonomy" id="1348612"/>
    <lineage>
        <taxon>Eukaryota</taxon>
        <taxon>Fungi</taxon>
        <taxon>Fungi incertae sedis</taxon>
        <taxon>Mucoromycota</taxon>
        <taxon>Glomeromycotina</taxon>
        <taxon>Glomeromycetes</taxon>
        <taxon>Diversisporales</taxon>
        <taxon>Diversisporaceae</taxon>
        <taxon>Diversispora</taxon>
    </lineage>
</organism>
<dbReference type="PANTHER" id="PTHR24095">
    <property type="entry name" value="ACETYL-COENZYME A SYNTHETASE"/>
    <property type="match status" value="1"/>
</dbReference>
<reference evidence="9 10" key="1">
    <citation type="submission" date="2018-08" db="EMBL/GenBank/DDBJ databases">
        <title>Genome and evolution of the arbuscular mycorrhizal fungus Diversispora epigaea (formerly Glomus versiforme) and its bacterial endosymbionts.</title>
        <authorList>
            <person name="Sun X."/>
            <person name="Fei Z."/>
            <person name="Harrison M."/>
        </authorList>
    </citation>
    <scope>NUCLEOTIDE SEQUENCE [LARGE SCALE GENOMIC DNA]</scope>
    <source>
        <strain evidence="9 10">IT104</strain>
    </source>
</reference>
<dbReference type="PANTHER" id="PTHR24095:SF14">
    <property type="entry name" value="ACETYL-COENZYME A SYNTHETASE 1"/>
    <property type="match status" value="1"/>
</dbReference>
<dbReference type="GO" id="GO:0005829">
    <property type="term" value="C:cytosol"/>
    <property type="evidence" value="ECO:0007669"/>
    <property type="project" value="TreeGrafter"/>
</dbReference>
<evidence type="ECO:0000259" key="8">
    <source>
        <dbReference type="Pfam" id="PF16177"/>
    </source>
</evidence>
<comment type="catalytic activity">
    <reaction evidence="5">
        <text>acetate + ATP + CoA = acetyl-CoA + AMP + diphosphate</text>
        <dbReference type="Rhea" id="RHEA:23176"/>
        <dbReference type="ChEBI" id="CHEBI:30089"/>
        <dbReference type="ChEBI" id="CHEBI:30616"/>
        <dbReference type="ChEBI" id="CHEBI:33019"/>
        <dbReference type="ChEBI" id="CHEBI:57287"/>
        <dbReference type="ChEBI" id="CHEBI:57288"/>
        <dbReference type="ChEBI" id="CHEBI:456215"/>
        <dbReference type="EC" id="6.2.1.1"/>
    </reaction>
</comment>
<feature type="domain" description="AMP-dependent synthetase/ligase" evidence="6">
    <location>
        <begin position="94"/>
        <end position="481"/>
    </location>
</feature>
<evidence type="ECO:0000256" key="1">
    <source>
        <dbReference type="ARBA" id="ARBA00006432"/>
    </source>
</evidence>
<keyword evidence="10" id="KW-1185">Reference proteome</keyword>
<dbReference type="EMBL" id="PQFF01000125">
    <property type="protein sequence ID" value="RHZ80634.1"/>
    <property type="molecule type" value="Genomic_DNA"/>
</dbReference>
<evidence type="ECO:0000256" key="4">
    <source>
        <dbReference type="ARBA" id="ARBA00022840"/>
    </source>
</evidence>
<dbReference type="Gene3D" id="3.40.50.12780">
    <property type="entry name" value="N-terminal domain of ligase-like"/>
    <property type="match status" value="1"/>
</dbReference>
<dbReference type="Pfam" id="PF16177">
    <property type="entry name" value="ACAS_N"/>
    <property type="match status" value="1"/>
</dbReference>
<evidence type="ECO:0000259" key="6">
    <source>
        <dbReference type="Pfam" id="PF00501"/>
    </source>
</evidence>
<comment type="caution">
    <text evidence="9">The sequence shown here is derived from an EMBL/GenBank/DDBJ whole genome shotgun (WGS) entry which is preliminary data.</text>
</comment>
<feature type="domain" description="AMP-binding enzyme C-terminal" evidence="7">
    <location>
        <begin position="542"/>
        <end position="619"/>
    </location>
</feature>
<accession>A0A397J612</accession>
<keyword evidence="2 5" id="KW-0436">Ligase</keyword>